<protein>
    <submittedName>
        <fullName evidence="8">Modification methylase DpnIIB</fullName>
        <ecNumber evidence="8">2.1.1.72</ecNumber>
    </submittedName>
</protein>
<proteinExistence type="inferred from homology"/>
<dbReference type="OrthoDB" id="9800801at2"/>
<dbReference type="GO" id="GO:0005737">
    <property type="term" value="C:cytoplasm"/>
    <property type="evidence" value="ECO:0007669"/>
    <property type="project" value="TreeGrafter"/>
</dbReference>
<reference evidence="8 9" key="1">
    <citation type="journal article" date="2018" name="Environ. Microbiol.">
        <title>Novel energy conservation strategies and behaviour of Pelotomaculum schinkii driving syntrophic propionate catabolism.</title>
        <authorList>
            <person name="Hidalgo-Ahumada C.A.P."/>
            <person name="Nobu M.K."/>
            <person name="Narihiro T."/>
            <person name="Tamaki H."/>
            <person name="Liu W.T."/>
            <person name="Kamagata Y."/>
            <person name="Stams A.J.M."/>
            <person name="Imachi H."/>
            <person name="Sousa D.Z."/>
        </authorList>
    </citation>
    <scope>NUCLEOTIDE SEQUENCE [LARGE SCALE GENOMIC DNA]</scope>
    <source>
        <strain evidence="8 9">MGP</strain>
    </source>
</reference>
<dbReference type="InterPro" id="IPR002295">
    <property type="entry name" value="N4/N6-MTase_EcoPI_Mod-like"/>
</dbReference>
<evidence type="ECO:0000313" key="8">
    <source>
        <dbReference type="EMBL" id="TEB09342.1"/>
    </source>
</evidence>
<comment type="caution">
    <text evidence="8">The sequence shown here is derived from an EMBL/GenBank/DDBJ whole genome shotgun (WGS) entry which is preliminary data.</text>
</comment>
<evidence type="ECO:0000256" key="1">
    <source>
        <dbReference type="ARBA" id="ARBA00006594"/>
    </source>
</evidence>
<keyword evidence="3 8" id="KW-0808">Transferase</keyword>
<dbReference type="AlphaFoldDB" id="A0A4Y7RKX7"/>
<sequence length="835" mass="95322">MAGKNKEDQSIDQYTYPEKKRLNNPPVGLVTPGTDKDAPKKKYQYDPHLDPQLVWAGKAEHTSFEVDTVSLHVHERIDPLTIIAGVRKQANRQEEEYYQMSLFEKLENYRPLREAVDFYKHDQDWANRLIAGDSLLVMNSLLEKEGMAGKVQMIYIDPPYGVKYGSNFQPFVNKRDVKDGKDEDLTAEPEMIRAFRDTWELGIHSYLTYLRDRLLLARELLTESGSCFVQISDENVHLVRCLMDEVFGVGNFISMITFQKTGGIASNNLGSTVDYLLWYAKDKNSVKYRQLYLTRNVGDTSLDRYDMVLLSNGQTRRLTNKEIKNNVLPEDAKRYQLAPLYSEGSTKNVDQVFYFEGKAYLPRKDTHWKTTIDGLRRLAEANRIEVMGSVIRYRRFLDDFPVIPLTDRWESTQTGTLRTYVVQTSPLVIQRCLLMTTDPGDLVFDPTCGSGTTAYVAEQWGRRWITCDTSRVAVALAKQRLMTAVFDYYELAYPKEGVSSGFKYKTVPHITLKSIANNEPPAQEILYDQPLVDRKKRRVTGPFTVEAVPAPAVKSLDDIEAPPEADNSIARSGETLRQAEWRDELLKTGIRGRGGQIIEFFRLEPLPGTTWLHADGETKEEQPKRAVVSFGPEHAPLEQRQVALAIEEAQNLIPRPQLIVFASFQFDPEAAKDIDELKWPGVTLLKAQMNADLLTADLKKKRSSNQSFWLIGQPDVVLRRDKKGKYTVEVLGFDYYNTRTGQIESGDTAKIAMWMLDTDYDGRSLFPQQVFFPMAGDKEGWGKLAKNLKAEIEEELIEKFWGTVSLPFSPGVHRRVAIKIIDDRGIESLKILEVR</sequence>
<dbReference type="EMBL" id="QFFZ01000051">
    <property type="protein sequence ID" value="TEB09342.1"/>
    <property type="molecule type" value="Genomic_DNA"/>
</dbReference>
<dbReference type="Pfam" id="PF01555">
    <property type="entry name" value="N6_N4_Mtase"/>
    <property type="match status" value="1"/>
</dbReference>
<keyword evidence="5" id="KW-0680">Restriction system</keyword>
<dbReference type="SUPFAM" id="SSF53335">
    <property type="entry name" value="S-adenosyl-L-methionine-dependent methyltransferases"/>
    <property type="match status" value="1"/>
</dbReference>
<feature type="domain" description="DNA methylase N-4/N-6" evidence="7">
    <location>
        <begin position="151"/>
        <end position="478"/>
    </location>
</feature>
<dbReference type="GO" id="GO:0008170">
    <property type="term" value="F:N-methyltransferase activity"/>
    <property type="evidence" value="ECO:0007669"/>
    <property type="project" value="InterPro"/>
</dbReference>
<dbReference type="PANTHER" id="PTHR13370:SF16">
    <property type="entry name" value="SITE-SPECIFIC DNA-METHYLTRANSFERASE (ADENINE-SPECIFIC)"/>
    <property type="match status" value="1"/>
</dbReference>
<dbReference type="Gene3D" id="3.40.50.150">
    <property type="entry name" value="Vaccinia Virus protein VP39"/>
    <property type="match status" value="1"/>
</dbReference>
<dbReference type="PROSITE" id="PS00092">
    <property type="entry name" value="N6_MTASE"/>
    <property type="match status" value="1"/>
</dbReference>
<dbReference type="GO" id="GO:0009007">
    <property type="term" value="F:site-specific DNA-methyltransferase (adenine-specific) activity"/>
    <property type="evidence" value="ECO:0007669"/>
    <property type="project" value="UniProtKB-EC"/>
</dbReference>
<evidence type="ECO:0000313" key="9">
    <source>
        <dbReference type="Proteomes" id="UP000297597"/>
    </source>
</evidence>
<evidence type="ECO:0000256" key="5">
    <source>
        <dbReference type="ARBA" id="ARBA00022747"/>
    </source>
</evidence>
<evidence type="ECO:0000256" key="3">
    <source>
        <dbReference type="ARBA" id="ARBA00022679"/>
    </source>
</evidence>
<organism evidence="8 9">
    <name type="scientific">Pelotomaculum propionicicum</name>
    <dbReference type="NCBI Taxonomy" id="258475"/>
    <lineage>
        <taxon>Bacteria</taxon>
        <taxon>Bacillati</taxon>
        <taxon>Bacillota</taxon>
        <taxon>Clostridia</taxon>
        <taxon>Eubacteriales</taxon>
        <taxon>Desulfotomaculaceae</taxon>
        <taxon>Pelotomaculum</taxon>
    </lineage>
</organism>
<evidence type="ECO:0000256" key="2">
    <source>
        <dbReference type="ARBA" id="ARBA00022603"/>
    </source>
</evidence>
<gene>
    <name evidence="8" type="primary">dpnA_1</name>
    <name evidence="8" type="ORF">Pmgp_03212</name>
</gene>
<evidence type="ECO:0000259" key="7">
    <source>
        <dbReference type="Pfam" id="PF01555"/>
    </source>
</evidence>
<dbReference type="InterPro" id="IPR002052">
    <property type="entry name" value="DNA_methylase_N6_adenine_CS"/>
</dbReference>
<comment type="similarity">
    <text evidence="1">Belongs to the N(4)/N(6)-methyltransferase family.</text>
</comment>
<keyword evidence="9" id="KW-1185">Reference proteome</keyword>
<dbReference type="RefSeq" id="WP_134215161.1">
    <property type="nucleotide sequence ID" value="NZ_QFFZ01000051.1"/>
</dbReference>
<dbReference type="GO" id="GO:0032259">
    <property type="term" value="P:methylation"/>
    <property type="evidence" value="ECO:0007669"/>
    <property type="project" value="UniProtKB-KW"/>
</dbReference>
<accession>A0A4Y7RKX7</accession>
<dbReference type="InterPro" id="IPR029063">
    <property type="entry name" value="SAM-dependent_MTases_sf"/>
</dbReference>
<name>A0A4Y7RKX7_9FIRM</name>
<dbReference type="GO" id="GO:0003677">
    <property type="term" value="F:DNA binding"/>
    <property type="evidence" value="ECO:0007669"/>
    <property type="project" value="InterPro"/>
</dbReference>
<evidence type="ECO:0000256" key="4">
    <source>
        <dbReference type="ARBA" id="ARBA00022691"/>
    </source>
</evidence>
<keyword evidence="4" id="KW-0949">S-adenosyl-L-methionine</keyword>
<keyword evidence="2 8" id="KW-0489">Methyltransferase</keyword>
<dbReference type="PRINTS" id="PR00506">
    <property type="entry name" value="D21N6MTFRASE"/>
</dbReference>
<dbReference type="GO" id="GO:0009307">
    <property type="term" value="P:DNA restriction-modification system"/>
    <property type="evidence" value="ECO:0007669"/>
    <property type="project" value="UniProtKB-KW"/>
</dbReference>
<feature type="region of interest" description="Disordered" evidence="6">
    <location>
        <begin position="1"/>
        <end position="40"/>
    </location>
</feature>
<dbReference type="InterPro" id="IPR002941">
    <property type="entry name" value="DNA_methylase_N4/N6"/>
</dbReference>
<evidence type="ECO:0000256" key="6">
    <source>
        <dbReference type="SAM" id="MobiDB-lite"/>
    </source>
</evidence>
<dbReference type="Proteomes" id="UP000297597">
    <property type="component" value="Unassembled WGS sequence"/>
</dbReference>
<dbReference type="PANTHER" id="PTHR13370">
    <property type="entry name" value="RNA METHYLASE-RELATED"/>
    <property type="match status" value="1"/>
</dbReference>
<dbReference type="EC" id="2.1.1.72" evidence="8"/>